<evidence type="ECO:0000256" key="7">
    <source>
        <dbReference type="ARBA" id="ARBA00035369"/>
    </source>
</evidence>
<dbReference type="EMBL" id="WVUK01000054">
    <property type="protein sequence ID" value="KAF7493872.1"/>
    <property type="molecule type" value="Genomic_DNA"/>
</dbReference>
<evidence type="ECO:0000313" key="11">
    <source>
        <dbReference type="EnsemblMetazoa" id="KAF7493872.1"/>
    </source>
</evidence>
<organism evidence="10 13">
    <name type="scientific">Sarcoptes scabiei</name>
    <name type="common">Itch mite</name>
    <name type="synonym">Acarus scabiei</name>
    <dbReference type="NCBI Taxonomy" id="52283"/>
    <lineage>
        <taxon>Eukaryota</taxon>
        <taxon>Metazoa</taxon>
        <taxon>Ecdysozoa</taxon>
        <taxon>Arthropoda</taxon>
        <taxon>Chelicerata</taxon>
        <taxon>Arachnida</taxon>
        <taxon>Acari</taxon>
        <taxon>Acariformes</taxon>
        <taxon>Sarcoptiformes</taxon>
        <taxon>Astigmata</taxon>
        <taxon>Psoroptidia</taxon>
        <taxon>Sarcoptoidea</taxon>
        <taxon>Sarcoptidae</taxon>
        <taxon>Sarcoptinae</taxon>
        <taxon>Sarcoptes</taxon>
    </lineage>
</organism>
<dbReference type="GO" id="GO:0003735">
    <property type="term" value="F:structural constituent of ribosome"/>
    <property type="evidence" value="ECO:0007669"/>
    <property type="project" value="InterPro"/>
</dbReference>
<dbReference type="InterPro" id="IPR040049">
    <property type="entry name" value="Ribosomal_mS25/mL61"/>
</dbReference>
<comment type="similarity">
    <text evidence="2">Belongs to the mitochondrion-specific ribosomal protein mS25 family.</text>
</comment>
<dbReference type="AlphaFoldDB" id="A0A132A859"/>
<dbReference type="GO" id="GO:1990904">
    <property type="term" value="C:ribonucleoprotein complex"/>
    <property type="evidence" value="ECO:0007669"/>
    <property type="project" value="UniProtKB-KW"/>
</dbReference>
<dbReference type="Proteomes" id="UP000070412">
    <property type="component" value="Unassembled WGS sequence"/>
</dbReference>
<evidence type="ECO:0000256" key="1">
    <source>
        <dbReference type="ARBA" id="ARBA00004173"/>
    </source>
</evidence>
<keyword evidence="4" id="KW-0496">Mitochondrion</keyword>
<dbReference type="OrthoDB" id="5919182at2759"/>
<dbReference type="PANTHER" id="PTHR13274:SF2">
    <property type="entry name" value="SMALL RIBOSOMAL SUBUNIT PROTEIN MS25"/>
    <property type="match status" value="1"/>
</dbReference>
<evidence type="ECO:0000256" key="2">
    <source>
        <dbReference type="ARBA" id="ARBA00008046"/>
    </source>
</evidence>
<proteinExistence type="inferred from homology"/>
<evidence type="ECO:0000256" key="6">
    <source>
        <dbReference type="ARBA" id="ARBA00035139"/>
    </source>
</evidence>
<evidence type="ECO:0000313" key="12">
    <source>
        <dbReference type="Proteomes" id="UP000070412"/>
    </source>
</evidence>
<evidence type="ECO:0000313" key="10">
    <source>
        <dbReference type="EMBL" id="KPM07152.1"/>
    </source>
</evidence>
<feature type="domain" description="Ribosomal protein/NADH dehydrogenase" evidence="8">
    <location>
        <begin position="52"/>
        <end position="125"/>
    </location>
</feature>
<evidence type="ECO:0000256" key="3">
    <source>
        <dbReference type="ARBA" id="ARBA00022980"/>
    </source>
</evidence>
<dbReference type="EnsemblMetazoa" id="SSS_7755s_mrna">
    <property type="protein sequence ID" value="KAF7493872.1"/>
    <property type="gene ID" value="SSS_7755"/>
</dbReference>
<evidence type="ECO:0000259" key="8">
    <source>
        <dbReference type="SMART" id="SM00916"/>
    </source>
</evidence>
<comment type="subcellular location">
    <subcellularLocation>
        <location evidence="1">Mitochondrion</location>
    </subcellularLocation>
</comment>
<evidence type="ECO:0000256" key="4">
    <source>
        <dbReference type="ARBA" id="ARBA00023128"/>
    </source>
</evidence>
<dbReference type="PANTHER" id="PTHR13274">
    <property type="entry name" value="MITOCHONDRIAL RIBOSOMAL PROTEIN S25"/>
    <property type="match status" value="1"/>
</dbReference>
<keyword evidence="5" id="KW-0687">Ribonucleoprotein</keyword>
<dbReference type="SMART" id="SM00916">
    <property type="entry name" value="L51_S25_CI-B8"/>
    <property type="match status" value="1"/>
</dbReference>
<keyword evidence="3 9" id="KW-0689">Ribosomal protein</keyword>
<sequence length="218" mass="25882">MGFIFGPAPIRRTLQYLSNGRLLFQDNVKVMEIHYNMFRKRYRKDGSNLLYPQHDAHIGLRELYFWNMPQIQYMNPNVQIIRFVDETPNPFIRCWLSNQQDVIFDCDSQSKEQILDRIIKTLGKTKEQLKYESSINVQQVSEDNQAIFGYNRKRFCMCEVPGQCPCPGVIQLPKNLRGKYRKILTDNLAKYEREVVEEGKPIENFEIPDCVKRKFFLN</sequence>
<gene>
    <name evidence="10" type="ORF">QR98_0056380</name>
    <name evidence="9" type="ORF">SSS_7755</name>
</gene>
<keyword evidence="12" id="KW-1185">Reference proteome</keyword>
<reference evidence="9" key="3">
    <citation type="submission" date="2020-01" db="EMBL/GenBank/DDBJ databases">
        <authorList>
            <person name="Korhonen P.K.K."/>
            <person name="Guangxu M.G."/>
            <person name="Wang T.W."/>
            <person name="Stroehlein A.J.S."/>
            <person name="Young N.D."/>
            <person name="Ang C.-S.A."/>
            <person name="Fernando D.W.F."/>
            <person name="Lu H.L."/>
            <person name="Taylor S.T."/>
            <person name="Ehtesham M.E.M."/>
            <person name="Najaraj S.H.N."/>
            <person name="Harsha G.H.G."/>
            <person name="Madugundu A.M."/>
            <person name="Renuse S.R."/>
            <person name="Holt D.H."/>
            <person name="Pandey A.P."/>
            <person name="Papenfuss A.P."/>
            <person name="Gasser R.B.G."/>
            <person name="Fischer K.F."/>
        </authorList>
    </citation>
    <scope>NUCLEOTIDE SEQUENCE</scope>
    <source>
        <strain evidence="9">SSS_KF_BRIS2020</strain>
    </source>
</reference>
<dbReference type="GO" id="GO:0005840">
    <property type="term" value="C:ribosome"/>
    <property type="evidence" value="ECO:0007669"/>
    <property type="project" value="UniProtKB-KW"/>
</dbReference>
<reference evidence="10 13" key="1">
    <citation type="journal article" date="2015" name="Parasit. Vectors">
        <title>Draft genome of the scabies mite.</title>
        <authorList>
            <person name="Rider S.D.Jr."/>
            <person name="Morgan M.S."/>
            <person name="Arlian L.G."/>
        </authorList>
    </citation>
    <scope>NUCLEOTIDE SEQUENCE [LARGE SCALE GENOMIC DNA]</scope>
    <source>
        <strain evidence="10">Arlian Lab</strain>
    </source>
</reference>
<dbReference type="Proteomes" id="UP000616769">
    <property type="component" value="Unassembled WGS sequence"/>
</dbReference>
<reference evidence="11" key="4">
    <citation type="submission" date="2022-06" db="UniProtKB">
        <authorList>
            <consortium name="EnsemblMetazoa"/>
        </authorList>
    </citation>
    <scope>IDENTIFICATION</scope>
</reference>
<dbReference type="InterPro" id="IPR036249">
    <property type="entry name" value="Thioredoxin-like_sf"/>
</dbReference>
<evidence type="ECO:0000313" key="9">
    <source>
        <dbReference type="EMBL" id="KAF7493872.1"/>
    </source>
</evidence>
<dbReference type="VEuPathDB" id="VectorBase:SSCA005708"/>
<protein>
    <recommendedName>
        <fullName evidence="6">Small ribosomal subunit protein mS25</fullName>
    </recommendedName>
    <alternativeName>
        <fullName evidence="7">28S ribosomal protein S25, mitochondrial</fullName>
    </alternativeName>
</protein>
<reference evidence="12" key="2">
    <citation type="journal article" date="2020" name="PLoS Negl. Trop. Dis.">
        <title>High-quality nuclear genome for Sarcoptes scabiei-A critical resource for a neglected parasite.</title>
        <authorList>
            <person name="Korhonen P.K."/>
            <person name="Gasser R.B."/>
            <person name="Ma G."/>
            <person name="Wang T."/>
            <person name="Stroehlein A.J."/>
            <person name="Young N.D."/>
            <person name="Ang C.S."/>
            <person name="Fernando D.D."/>
            <person name="Lu H.C."/>
            <person name="Taylor S."/>
            <person name="Reynolds S.L."/>
            <person name="Mofiz E."/>
            <person name="Najaraj S.H."/>
            <person name="Gowda H."/>
            <person name="Madugundu A."/>
            <person name="Renuse S."/>
            <person name="Holt D."/>
            <person name="Pandey A."/>
            <person name="Papenfuss A.T."/>
            <person name="Fischer K."/>
        </authorList>
    </citation>
    <scope>NUCLEOTIDE SEQUENCE [LARGE SCALE GENOMIC DNA]</scope>
</reference>
<dbReference type="OMA" id="FCICEVP"/>
<evidence type="ECO:0000256" key="5">
    <source>
        <dbReference type="ARBA" id="ARBA00023274"/>
    </source>
</evidence>
<evidence type="ECO:0000313" key="13">
    <source>
        <dbReference type="Proteomes" id="UP000616769"/>
    </source>
</evidence>
<dbReference type="GO" id="GO:0005739">
    <property type="term" value="C:mitochondrion"/>
    <property type="evidence" value="ECO:0007669"/>
    <property type="project" value="UniProtKB-SubCell"/>
</dbReference>
<accession>A0A132A859</accession>
<dbReference type="EMBL" id="JXLN01011344">
    <property type="protein sequence ID" value="KPM07152.1"/>
    <property type="molecule type" value="Genomic_DNA"/>
</dbReference>
<name>A0A132A859_SARSC</name>
<dbReference type="InterPro" id="IPR007741">
    <property type="entry name" value="Ribosomal_mL43/mS25/NADH_DH"/>
</dbReference>
<dbReference type="SUPFAM" id="SSF52833">
    <property type="entry name" value="Thioredoxin-like"/>
    <property type="match status" value="1"/>
</dbReference>